<protein>
    <submittedName>
        <fullName evidence="1">O-methyltransferase family protein</fullName>
    </submittedName>
</protein>
<evidence type="ECO:0000313" key="2">
    <source>
        <dbReference type="Proteomes" id="UP001497680"/>
    </source>
</evidence>
<evidence type="ECO:0000313" key="1">
    <source>
        <dbReference type="EMBL" id="KAI6092106.1"/>
    </source>
</evidence>
<keyword evidence="2" id="KW-1185">Reference proteome</keyword>
<comment type="caution">
    <text evidence="1">The sequence shown here is derived from an EMBL/GenBank/DDBJ whole genome shotgun (WGS) entry which is preliminary data.</text>
</comment>
<dbReference type="EMBL" id="MU394284">
    <property type="protein sequence ID" value="KAI6092106.1"/>
    <property type="molecule type" value="Genomic_DNA"/>
</dbReference>
<accession>A0ACC0DI91</accession>
<name>A0ACC0DI91_9PEZI</name>
<gene>
    <name evidence="1" type="ORF">F4821DRAFT_254224</name>
</gene>
<dbReference type="Proteomes" id="UP001497680">
    <property type="component" value="Unassembled WGS sequence"/>
</dbReference>
<reference evidence="1 2" key="1">
    <citation type="journal article" date="2022" name="New Phytol.">
        <title>Ecological generalism drives hyperdiversity of secondary metabolite gene clusters in xylarialean endophytes.</title>
        <authorList>
            <person name="Franco M.E.E."/>
            <person name="Wisecaver J.H."/>
            <person name="Arnold A.E."/>
            <person name="Ju Y.M."/>
            <person name="Slot J.C."/>
            <person name="Ahrendt S."/>
            <person name="Moore L.P."/>
            <person name="Eastman K.E."/>
            <person name="Scott K."/>
            <person name="Konkel Z."/>
            <person name="Mondo S.J."/>
            <person name="Kuo A."/>
            <person name="Hayes R.D."/>
            <person name="Haridas S."/>
            <person name="Andreopoulos B."/>
            <person name="Riley R."/>
            <person name="LaButti K."/>
            <person name="Pangilinan J."/>
            <person name="Lipzen A."/>
            <person name="Amirebrahimi M."/>
            <person name="Yan J."/>
            <person name="Adam C."/>
            <person name="Keymanesh K."/>
            <person name="Ng V."/>
            <person name="Louie K."/>
            <person name="Northen T."/>
            <person name="Drula E."/>
            <person name="Henrissat B."/>
            <person name="Hsieh H.M."/>
            <person name="Youens-Clark K."/>
            <person name="Lutzoni F."/>
            <person name="Miadlikowska J."/>
            <person name="Eastwood D.C."/>
            <person name="Hamelin R.C."/>
            <person name="Grigoriev I.V."/>
            <person name="U'Ren J.M."/>
        </authorList>
    </citation>
    <scope>NUCLEOTIDE SEQUENCE [LARGE SCALE GENOMIC DNA]</scope>
    <source>
        <strain evidence="1 2">ER1909</strain>
    </source>
</reference>
<organism evidence="1 2">
    <name type="scientific">Hypoxylon rubiginosum</name>
    <dbReference type="NCBI Taxonomy" id="110542"/>
    <lineage>
        <taxon>Eukaryota</taxon>
        <taxon>Fungi</taxon>
        <taxon>Dikarya</taxon>
        <taxon>Ascomycota</taxon>
        <taxon>Pezizomycotina</taxon>
        <taxon>Sordariomycetes</taxon>
        <taxon>Xylariomycetidae</taxon>
        <taxon>Xylariales</taxon>
        <taxon>Hypoxylaceae</taxon>
        <taxon>Hypoxylon</taxon>
    </lineage>
</organism>
<proteinExistence type="predicted"/>
<sequence>MKDGTTILYATETLGDRVSKYSESVSLAIPKPIKDYHARIEEEHPGWSNYMISNFQSQALVWLTRLIGAKKVLEIGVYIGYSAMIWAHAVGPDGKVTGLEYDQGYASSAEKAWKEHGYGNIEVHVGDAKETLDKLANPSEPYDIVFIDADKTGYPTYLKKVLEMSAPGAKNRLLRPGAIIVADNALRKGLVADSSPDNPHRAADLAAVGPWQEDAIKALREYNAAAAASDRLETFMCPLWDGLLLSRLVD</sequence>